<evidence type="ECO:0000256" key="1">
    <source>
        <dbReference type="ARBA" id="ARBA00004651"/>
    </source>
</evidence>
<dbReference type="Proteomes" id="UP000595564">
    <property type="component" value="Chromosome"/>
</dbReference>
<dbReference type="SMART" id="SM00267">
    <property type="entry name" value="GGDEF"/>
    <property type="match status" value="1"/>
</dbReference>
<dbReference type="Pfam" id="PF00990">
    <property type="entry name" value="GGDEF"/>
    <property type="match status" value="1"/>
</dbReference>
<dbReference type="AlphaFoldDB" id="A0A7R6PZ14"/>
<proteinExistence type="predicted"/>
<keyword evidence="6 8" id="KW-0472">Membrane</keyword>
<dbReference type="SUPFAM" id="SSF55073">
    <property type="entry name" value="Nucleotide cyclase"/>
    <property type="match status" value="1"/>
</dbReference>
<dbReference type="EMBL" id="AP017470">
    <property type="protein sequence ID" value="BBB33500.1"/>
    <property type="molecule type" value="Genomic_DNA"/>
</dbReference>
<sequence>MSGLKKIKTGSLKNQIFRKIVLTAFVILLSFGALLTISLYYTNIKLAKSIIEQKNLAINYLVRSHFIKLKNYVETLSRINAIRNAIYLDKKAKNQVLEIYKALKESDKDINYIYSGYKDGSILINNWTPPKNFDPRLRPWYITAVKSYPKTSGGIPYREIKTKEWLVSISKALIDDNGEISGVVSIDSSAENIAYNLQKKTKGFKTIQSYIINKKGKILINRNKNLIGQKIINVVNKPEIFKKSNGTFSVKIQGKEKIAYYSKLEDLNWIVLTIMDKNEILFLILKKILIAIVIAIFISLIIGWWLANVLSKKFLKPIFMLKGRVDAIVKGCEICCSDYNYPENEIGEIALSIEKLTENELFKKNVELQSVNKELEIMSITDSLTCLFNRRKLYEKLIDEFNRAKRYNTNFSVILFDIDDFKKINDTYGHLKGDDVLREIANIVLKSIRKTDVAARWGGEEFLIVCPETTLEQAKMIAEKLRREIECYDFSIPQKVTISAGVFQYSGEKSINDLLNKLDQKLYQAKKSGKNKVVF</sequence>
<dbReference type="NCBIfam" id="TIGR00254">
    <property type="entry name" value="GGDEF"/>
    <property type="match status" value="1"/>
</dbReference>
<dbReference type="Gene3D" id="3.30.70.270">
    <property type="match status" value="1"/>
</dbReference>
<dbReference type="InterPro" id="IPR000160">
    <property type="entry name" value="GGDEF_dom"/>
</dbReference>
<evidence type="ECO:0000256" key="4">
    <source>
        <dbReference type="ARBA" id="ARBA00022692"/>
    </source>
</evidence>
<gene>
    <name evidence="10" type="ORF">TTHT_2061</name>
</gene>
<name>A0A7R6PZ14_9BACT</name>
<evidence type="ECO:0000256" key="7">
    <source>
        <dbReference type="ARBA" id="ARBA00034247"/>
    </source>
</evidence>
<dbReference type="InterPro" id="IPR050469">
    <property type="entry name" value="Diguanylate_Cyclase"/>
</dbReference>
<dbReference type="GO" id="GO:1902201">
    <property type="term" value="P:negative regulation of bacterial-type flagellum-dependent cell motility"/>
    <property type="evidence" value="ECO:0007669"/>
    <property type="project" value="TreeGrafter"/>
</dbReference>
<organism evidence="10 11">
    <name type="scientific">Thermotomaculum hydrothermale</name>
    <dbReference type="NCBI Taxonomy" id="981385"/>
    <lineage>
        <taxon>Bacteria</taxon>
        <taxon>Pseudomonadati</taxon>
        <taxon>Acidobacteriota</taxon>
        <taxon>Holophagae</taxon>
        <taxon>Thermotomaculales</taxon>
        <taxon>Thermotomaculaceae</taxon>
        <taxon>Thermotomaculum</taxon>
    </lineage>
</organism>
<dbReference type="FunFam" id="3.30.70.270:FF:000001">
    <property type="entry name" value="Diguanylate cyclase domain protein"/>
    <property type="match status" value="1"/>
</dbReference>
<feature type="domain" description="GGDEF" evidence="9">
    <location>
        <begin position="409"/>
        <end position="535"/>
    </location>
</feature>
<dbReference type="RefSeq" id="WP_201327810.1">
    <property type="nucleotide sequence ID" value="NZ_AP017470.1"/>
</dbReference>
<evidence type="ECO:0000313" key="10">
    <source>
        <dbReference type="EMBL" id="BBB33500.1"/>
    </source>
</evidence>
<protein>
    <recommendedName>
        <fullName evidence="2">diguanylate cyclase</fullName>
        <ecNumber evidence="2">2.7.7.65</ecNumber>
    </recommendedName>
</protein>
<dbReference type="CDD" id="cd18773">
    <property type="entry name" value="PDC1_HK_sensor"/>
    <property type="match status" value="1"/>
</dbReference>
<dbReference type="GO" id="GO:0043709">
    <property type="term" value="P:cell adhesion involved in single-species biofilm formation"/>
    <property type="evidence" value="ECO:0007669"/>
    <property type="project" value="TreeGrafter"/>
</dbReference>
<accession>A0A7R6PZ14</accession>
<dbReference type="InterPro" id="IPR029151">
    <property type="entry name" value="Sensor-like_sf"/>
</dbReference>
<evidence type="ECO:0000256" key="8">
    <source>
        <dbReference type="SAM" id="Phobius"/>
    </source>
</evidence>
<dbReference type="PANTHER" id="PTHR45138">
    <property type="entry name" value="REGULATORY COMPONENTS OF SENSORY TRANSDUCTION SYSTEM"/>
    <property type="match status" value="1"/>
</dbReference>
<dbReference type="EC" id="2.7.7.65" evidence="2"/>
<dbReference type="CDD" id="cd01949">
    <property type="entry name" value="GGDEF"/>
    <property type="match status" value="1"/>
</dbReference>
<dbReference type="Gene3D" id="3.30.450.20">
    <property type="entry name" value="PAS domain"/>
    <property type="match status" value="2"/>
</dbReference>
<dbReference type="InterPro" id="IPR033479">
    <property type="entry name" value="dCache_1"/>
</dbReference>
<dbReference type="PROSITE" id="PS50887">
    <property type="entry name" value="GGDEF"/>
    <property type="match status" value="1"/>
</dbReference>
<feature type="transmembrane region" description="Helical" evidence="8">
    <location>
        <begin position="20"/>
        <end position="41"/>
    </location>
</feature>
<dbReference type="SUPFAM" id="SSF103190">
    <property type="entry name" value="Sensory domain-like"/>
    <property type="match status" value="1"/>
</dbReference>
<dbReference type="GO" id="GO:0052621">
    <property type="term" value="F:diguanylate cyclase activity"/>
    <property type="evidence" value="ECO:0007669"/>
    <property type="project" value="UniProtKB-EC"/>
</dbReference>
<evidence type="ECO:0000256" key="5">
    <source>
        <dbReference type="ARBA" id="ARBA00022989"/>
    </source>
</evidence>
<dbReference type="PANTHER" id="PTHR45138:SF9">
    <property type="entry name" value="DIGUANYLATE CYCLASE DGCM-RELATED"/>
    <property type="match status" value="1"/>
</dbReference>
<dbReference type="CDD" id="cd12912">
    <property type="entry name" value="PDC2_MCP_like"/>
    <property type="match status" value="1"/>
</dbReference>
<dbReference type="KEGG" id="thyd:TTHT_2061"/>
<evidence type="ECO:0000256" key="6">
    <source>
        <dbReference type="ARBA" id="ARBA00023136"/>
    </source>
</evidence>
<comment type="subcellular location">
    <subcellularLocation>
        <location evidence="1">Cell membrane</location>
        <topology evidence="1">Multi-pass membrane protein</topology>
    </subcellularLocation>
</comment>
<dbReference type="Pfam" id="PF02743">
    <property type="entry name" value="dCache_1"/>
    <property type="match status" value="1"/>
</dbReference>
<comment type="catalytic activity">
    <reaction evidence="7">
        <text>2 GTP = 3',3'-c-di-GMP + 2 diphosphate</text>
        <dbReference type="Rhea" id="RHEA:24898"/>
        <dbReference type="ChEBI" id="CHEBI:33019"/>
        <dbReference type="ChEBI" id="CHEBI:37565"/>
        <dbReference type="ChEBI" id="CHEBI:58805"/>
        <dbReference type="EC" id="2.7.7.65"/>
    </reaction>
</comment>
<keyword evidence="5 8" id="KW-1133">Transmembrane helix</keyword>
<evidence type="ECO:0000313" key="11">
    <source>
        <dbReference type="Proteomes" id="UP000595564"/>
    </source>
</evidence>
<keyword evidence="11" id="KW-1185">Reference proteome</keyword>
<dbReference type="InterPro" id="IPR029787">
    <property type="entry name" value="Nucleotide_cyclase"/>
</dbReference>
<dbReference type="InterPro" id="IPR043128">
    <property type="entry name" value="Rev_trsase/Diguanyl_cyclase"/>
</dbReference>
<dbReference type="GO" id="GO:0005886">
    <property type="term" value="C:plasma membrane"/>
    <property type="evidence" value="ECO:0007669"/>
    <property type="project" value="UniProtKB-SubCell"/>
</dbReference>
<evidence type="ECO:0000256" key="2">
    <source>
        <dbReference type="ARBA" id="ARBA00012528"/>
    </source>
</evidence>
<evidence type="ECO:0000259" key="9">
    <source>
        <dbReference type="PROSITE" id="PS50887"/>
    </source>
</evidence>
<reference evidence="10 11" key="1">
    <citation type="journal article" date="2012" name="Extremophiles">
        <title>Thermotomaculum hydrothermale gen. nov., sp. nov., a novel heterotrophic thermophile within the phylum Acidobacteria from a deep-sea hydrothermal vent chimney in the Southern Okinawa Trough.</title>
        <authorList>
            <person name="Izumi H."/>
            <person name="Nunoura T."/>
            <person name="Miyazaki M."/>
            <person name="Mino S."/>
            <person name="Toki T."/>
            <person name="Takai K."/>
            <person name="Sako Y."/>
            <person name="Sawabe T."/>
            <person name="Nakagawa S."/>
        </authorList>
    </citation>
    <scope>NUCLEOTIDE SEQUENCE [LARGE SCALE GENOMIC DNA]</scope>
    <source>
        <strain evidence="10 11">AC55</strain>
    </source>
</reference>
<feature type="transmembrane region" description="Helical" evidence="8">
    <location>
        <begin position="288"/>
        <end position="310"/>
    </location>
</feature>
<keyword evidence="4 8" id="KW-0812">Transmembrane</keyword>
<keyword evidence="3" id="KW-1003">Cell membrane</keyword>
<evidence type="ECO:0000256" key="3">
    <source>
        <dbReference type="ARBA" id="ARBA00022475"/>
    </source>
</evidence>